<dbReference type="EMBL" id="UGQU01000003">
    <property type="protein sequence ID" value="STZ63650.1"/>
    <property type="molecule type" value="Genomic_DNA"/>
</dbReference>
<organism evidence="3 6">
    <name type="scientific">Moraxella lacunata</name>
    <dbReference type="NCBI Taxonomy" id="477"/>
    <lineage>
        <taxon>Bacteria</taxon>
        <taxon>Pseudomonadati</taxon>
        <taxon>Pseudomonadota</taxon>
        <taxon>Gammaproteobacteria</taxon>
        <taxon>Moraxellales</taxon>
        <taxon>Moraxellaceae</taxon>
        <taxon>Moraxella</taxon>
    </lineage>
</organism>
<evidence type="ECO:0000313" key="7">
    <source>
        <dbReference type="Proteomes" id="UP000191025"/>
    </source>
</evidence>
<name>A0A1B8Q5K9_MORLA</name>
<dbReference type="Proteomes" id="UP000254437">
    <property type="component" value="Unassembled WGS sequence"/>
</dbReference>
<dbReference type="PROSITE" id="PS50846">
    <property type="entry name" value="HMA_2"/>
    <property type="match status" value="1"/>
</dbReference>
<proteinExistence type="predicted"/>
<dbReference type="CDD" id="cd00371">
    <property type="entry name" value="HMA"/>
    <property type="match status" value="1"/>
</dbReference>
<dbReference type="AlphaFoldDB" id="A0A1B8Q5K9"/>
<protein>
    <submittedName>
        <fullName evidence="5">Periplasmic mercury ion-binding protein</fullName>
    </submittedName>
</protein>
<dbReference type="PROSITE" id="PS01047">
    <property type="entry name" value="HMA_1"/>
    <property type="match status" value="1"/>
</dbReference>
<dbReference type="EMBL" id="LZMS01000037">
    <property type="protein sequence ID" value="OBX65040.1"/>
    <property type="molecule type" value="Genomic_DNA"/>
</dbReference>
<dbReference type="PANTHER" id="PTHR46594">
    <property type="entry name" value="P-TYPE CATION-TRANSPORTING ATPASE"/>
    <property type="match status" value="1"/>
</dbReference>
<dbReference type="GO" id="GO:0046872">
    <property type="term" value="F:metal ion binding"/>
    <property type="evidence" value="ECO:0007669"/>
    <property type="project" value="UniProtKB-KW"/>
</dbReference>
<reference evidence="7" key="2">
    <citation type="submission" date="2017-03" db="EMBL/GenBank/DDBJ databases">
        <title>Draft genome sequence of Moraxella equi CCUG 4950T type strain.</title>
        <authorList>
            <person name="Salva-Serra F."/>
            <person name="Engstrom-Jakobsson H."/>
            <person name="Thorell K."/>
            <person name="Jaen-Luchoro D."/>
            <person name="Gonzales-Siles L."/>
            <person name="Karlsson R."/>
            <person name="Yazdan S."/>
            <person name="Boulund F."/>
            <person name="Johnning A."/>
            <person name="Engstrand L."/>
            <person name="Kristiansson E."/>
            <person name="Moore E."/>
        </authorList>
    </citation>
    <scope>NUCLEOTIDE SEQUENCE [LARGE SCALE GENOMIC DNA]</scope>
    <source>
        <strain evidence="7">CCUG 4441</strain>
    </source>
</reference>
<dbReference type="SUPFAM" id="SSF55008">
    <property type="entry name" value="HMA, heavy metal-associated domain"/>
    <property type="match status" value="1"/>
</dbReference>
<feature type="domain" description="HMA" evidence="2">
    <location>
        <begin position="4"/>
        <end position="70"/>
    </location>
</feature>
<evidence type="ECO:0000256" key="1">
    <source>
        <dbReference type="ARBA" id="ARBA00022723"/>
    </source>
</evidence>
<evidence type="ECO:0000313" key="5">
    <source>
        <dbReference type="EMBL" id="STZ63650.1"/>
    </source>
</evidence>
<dbReference type="PRINTS" id="PR00946">
    <property type="entry name" value="HGSCAVENGER"/>
</dbReference>
<dbReference type="InterPro" id="IPR001802">
    <property type="entry name" value="MerP/CopZ"/>
</dbReference>
<reference evidence="3 6" key="1">
    <citation type="submission" date="2016-06" db="EMBL/GenBank/DDBJ databases">
        <title>Draft genome of Moraxella lacunata CCUG 57757A.</title>
        <authorList>
            <person name="Salva-Serra F."/>
            <person name="Engstrom-Jakobsson H."/>
            <person name="Thorell K."/>
            <person name="Gonzales-Siles L."/>
            <person name="Karlsson R."/>
            <person name="Boulund F."/>
            <person name="Engstrand L."/>
            <person name="Kristiansson E."/>
            <person name="Moore E."/>
        </authorList>
    </citation>
    <scope>NUCLEOTIDE SEQUENCE [LARGE SCALE GENOMIC DNA]</scope>
    <source>
        <strain evidence="3 6">CCUG 57757A</strain>
    </source>
</reference>
<evidence type="ECO:0000313" key="6">
    <source>
        <dbReference type="Proteomes" id="UP000092607"/>
    </source>
</evidence>
<dbReference type="RefSeq" id="WP_062498173.1">
    <property type="nucleotide sequence ID" value="NZ_JBPAGO010000001.1"/>
</dbReference>
<reference evidence="4" key="3">
    <citation type="submission" date="2017-03" db="EMBL/GenBank/DDBJ databases">
        <authorList>
            <person name="Afonso C.L."/>
            <person name="Miller P.J."/>
            <person name="Scott M.A."/>
            <person name="Spackman E."/>
            <person name="Goraichik I."/>
            <person name="Dimitrov K.M."/>
            <person name="Suarez D.L."/>
            <person name="Swayne D.E."/>
        </authorList>
    </citation>
    <scope>NUCLEOTIDE SEQUENCE</scope>
    <source>
        <strain evidence="4">CCUG 4441</strain>
    </source>
</reference>
<dbReference type="Gene3D" id="3.30.70.100">
    <property type="match status" value="1"/>
</dbReference>
<dbReference type="STRING" id="477.A9309_02970"/>
<dbReference type="InterPro" id="IPR006121">
    <property type="entry name" value="HMA_dom"/>
</dbReference>
<dbReference type="PANTHER" id="PTHR46594:SF4">
    <property type="entry name" value="P-TYPE CATION-TRANSPORTING ATPASE"/>
    <property type="match status" value="1"/>
</dbReference>
<evidence type="ECO:0000259" key="2">
    <source>
        <dbReference type="PROSITE" id="PS50846"/>
    </source>
</evidence>
<dbReference type="Proteomes" id="UP000092607">
    <property type="component" value="Unassembled WGS sequence"/>
</dbReference>
<dbReference type="OrthoDB" id="9814359at2"/>
<keyword evidence="1" id="KW-0479">Metal-binding</keyword>
<dbReference type="Proteomes" id="UP000191025">
    <property type="component" value="Unassembled WGS sequence"/>
</dbReference>
<evidence type="ECO:0000313" key="3">
    <source>
        <dbReference type="EMBL" id="OBX65040.1"/>
    </source>
</evidence>
<sequence>MAVETLTLKVFGMTCDGCVQSVHNAINDIAGVQNVEVNLPLEQAVIEYDDTQVDKIELIRAVEDAGFSTT</sequence>
<reference evidence="5 8" key="4">
    <citation type="submission" date="2018-06" db="EMBL/GenBank/DDBJ databases">
        <authorList>
            <consortium name="Pathogen Informatics"/>
            <person name="Doyle S."/>
        </authorList>
    </citation>
    <scope>NUCLEOTIDE SEQUENCE [LARGE SCALE GENOMIC DNA]</scope>
    <source>
        <strain evidence="5 8">NCTC10359</strain>
    </source>
</reference>
<dbReference type="InterPro" id="IPR017969">
    <property type="entry name" value="Heavy-metal-associated_CS"/>
</dbReference>
<dbReference type="EMBL" id="MXAN01000064">
    <property type="protein sequence ID" value="OPH35600.1"/>
    <property type="molecule type" value="Genomic_DNA"/>
</dbReference>
<dbReference type="Pfam" id="PF00403">
    <property type="entry name" value="HMA"/>
    <property type="match status" value="1"/>
</dbReference>
<gene>
    <name evidence="5" type="primary">merP</name>
    <name evidence="3" type="ORF">A9309_02970</name>
    <name evidence="4" type="ORF">B5J94_09395</name>
    <name evidence="5" type="ORF">NCTC10359_02086</name>
</gene>
<accession>A0A1B8Q5K9</accession>
<evidence type="ECO:0000313" key="4">
    <source>
        <dbReference type="EMBL" id="OPH35600.1"/>
    </source>
</evidence>
<dbReference type="InterPro" id="IPR036163">
    <property type="entry name" value="HMA_dom_sf"/>
</dbReference>
<dbReference type="FunFam" id="3.30.70.100:FF:000005">
    <property type="entry name" value="Copper-exporting P-type ATPase A"/>
    <property type="match status" value="1"/>
</dbReference>
<evidence type="ECO:0000313" key="8">
    <source>
        <dbReference type="Proteomes" id="UP000254437"/>
    </source>
</evidence>